<organism evidence="3 4">
    <name type="scientific">Candidatus Polarisedimenticola svalbardensis</name>
    <dbReference type="NCBI Taxonomy" id="2886004"/>
    <lineage>
        <taxon>Bacteria</taxon>
        <taxon>Pseudomonadati</taxon>
        <taxon>Acidobacteriota</taxon>
        <taxon>Candidatus Polarisedimenticolia</taxon>
        <taxon>Candidatus Polarisedimenticolales</taxon>
        <taxon>Candidatus Polarisedimenticolaceae</taxon>
        <taxon>Candidatus Polarisedimenticola</taxon>
    </lineage>
</organism>
<dbReference type="PANTHER" id="PTHR36304:SF4">
    <property type="entry name" value="DUF4388 DOMAIN-CONTAINING PROTEIN"/>
    <property type="match status" value="1"/>
</dbReference>
<feature type="transmembrane region" description="Helical" evidence="1">
    <location>
        <begin position="72"/>
        <end position="93"/>
    </location>
</feature>
<gene>
    <name evidence="3" type="ORF">IFK94_03635</name>
</gene>
<evidence type="ECO:0000313" key="4">
    <source>
        <dbReference type="Proteomes" id="UP000648239"/>
    </source>
</evidence>
<protein>
    <submittedName>
        <fullName evidence="3">DUF4388 domain-containing protein</fullName>
    </submittedName>
</protein>
<dbReference type="Proteomes" id="UP000648239">
    <property type="component" value="Unassembled WGS sequence"/>
</dbReference>
<reference evidence="3 4" key="1">
    <citation type="submission" date="2020-08" db="EMBL/GenBank/DDBJ databases">
        <title>Acidobacteriota in marine sediments use diverse sulfur dissimilation pathways.</title>
        <authorList>
            <person name="Wasmund K."/>
        </authorList>
    </citation>
    <scope>NUCLEOTIDE SEQUENCE [LARGE SCALE GENOMIC DNA]</scope>
    <source>
        <strain evidence="3">MAG AM4</strain>
    </source>
</reference>
<dbReference type="Pfam" id="PF14332">
    <property type="entry name" value="DUF4388"/>
    <property type="match status" value="1"/>
</dbReference>
<sequence>MVTLSIVRRKRPQSRTTGNLEDLSFAELTQLMALGGKTGCIRITDGEFRGEAWFVDGRLRHARTNESSGEQAFMAMVGWTSGTFLIAHGMVAYRLKMDHDAMHLLMKSMKQMDEAAAGYFGQAEAI</sequence>
<comment type="caution">
    <text evidence="3">The sequence shown here is derived from an EMBL/GenBank/DDBJ whole genome shotgun (WGS) entry which is preliminary data.</text>
</comment>
<keyword evidence="1" id="KW-0812">Transmembrane</keyword>
<dbReference type="InterPro" id="IPR025497">
    <property type="entry name" value="PatA-like_N"/>
</dbReference>
<keyword evidence="1" id="KW-0472">Membrane</keyword>
<dbReference type="AlphaFoldDB" id="A0A8J6XXU6"/>
<feature type="domain" description="PatA-like N-terminal" evidence="2">
    <location>
        <begin position="17"/>
        <end position="115"/>
    </location>
</feature>
<proteinExistence type="predicted"/>
<keyword evidence="1" id="KW-1133">Transmembrane helix</keyword>
<accession>A0A8J6XXU6</accession>
<evidence type="ECO:0000259" key="2">
    <source>
        <dbReference type="Pfam" id="PF14332"/>
    </source>
</evidence>
<evidence type="ECO:0000313" key="3">
    <source>
        <dbReference type="EMBL" id="MBD3867195.1"/>
    </source>
</evidence>
<name>A0A8J6XXU6_9BACT</name>
<dbReference type="PANTHER" id="PTHR36304">
    <property type="entry name" value="DOMAIN GTPASE-ACTIVATING PROTEIN, PUTATIVE-RELATED-RELATED"/>
    <property type="match status" value="1"/>
</dbReference>
<evidence type="ECO:0000256" key="1">
    <source>
        <dbReference type="SAM" id="Phobius"/>
    </source>
</evidence>
<dbReference type="EMBL" id="JACXWD010000007">
    <property type="protein sequence ID" value="MBD3867195.1"/>
    <property type="molecule type" value="Genomic_DNA"/>
</dbReference>